<dbReference type="AlphaFoldDB" id="A0A5C7AST5"/>
<name>A0A5C7AST5_9FLAO</name>
<dbReference type="OrthoDB" id="1098521at2"/>
<dbReference type="EMBL" id="VORX01000001">
    <property type="protein sequence ID" value="TXE10699.1"/>
    <property type="molecule type" value="Genomic_DNA"/>
</dbReference>
<evidence type="ECO:0008006" key="4">
    <source>
        <dbReference type="Google" id="ProtNLM"/>
    </source>
</evidence>
<gene>
    <name evidence="2" type="ORF">ES711_01980</name>
</gene>
<keyword evidence="1" id="KW-0472">Membrane</keyword>
<keyword evidence="3" id="KW-1185">Reference proteome</keyword>
<reference evidence="2 3" key="1">
    <citation type="submission" date="2019-08" db="EMBL/GenBank/DDBJ databases">
        <title>Genome sequence of Gelidibacter salicanalis IC162T.</title>
        <authorList>
            <person name="Bowman J.P."/>
        </authorList>
    </citation>
    <scope>NUCLEOTIDE SEQUENCE [LARGE SCALE GENOMIC DNA]</scope>
    <source>
        <strain evidence="2 3">IC162</strain>
    </source>
</reference>
<dbReference type="RefSeq" id="WP_146889192.1">
    <property type="nucleotide sequence ID" value="NZ_VORX01000001.1"/>
</dbReference>
<accession>A0A5C7AST5</accession>
<keyword evidence="1" id="KW-0812">Transmembrane</keyword>
<feature type="transmembrane region" description="Helical" evidence="1">
    <location>
        <begin position="71"/>
        <end position="89"/>
    </location>
</feature>
<sequence>MALDNIEQLLEKYDNAETSLAEEAQIRAYFAKEEDVAPHLESYRLLFQYVSVTKEEQFTKELPLQPKRNKTYQWIAVAAVIAISIGAYFQMEQMHQKTTLEDLSHEELLAYNQTIAVFSLVSSKMNQGTSNLEAFKLVSLKLNEGAGNLGYLKDFQNTAKRIIRYN</sequence>
<protein>
    <recommendedName>
        <fullName evidence="4">DUF3379 domain-containing protein</fullName>
    </recommendedName>
</protein>
<evidence type="ECO:0000256" key="1">
    <source>
        <dbReference type="SAM" id="Phobius"/>
    </source>
</evidence>
<comment type="caution">
    <text evidence="2">The sequence shown here is derived from an EMBL/GenBank/DDBJ whole genome shotgun (WGS) entry which is preliminary data.</text>
</comment>
<proteinExistence type="predicted"/>
<dbReference type="Proteomes" id="UP000321734">
    <property type="component" value="Unassembled WGS sequence"/>
</dbReference>
<evidence type="ECO:0000313" key="3">
    <source>
        <dbReference type="Proteomes" id="UP000321734"/>
    </source>
</evidence>
<organism evidence="2 3">
    <name type="scientific">Gelidibacter salicanalis</name>
    <dbReference type="NCBI Taxonomy" id="291193"/>
    <lineage>
        <taxon>Bacteria</taxon>
        <taxon>Pseudomonadati</taxon>
        <taxon>Bacteroidota</taxon>
        <taxon>Flavobacteriia</taxon>
        <taxon>Flavobacteriales</taxon>
        <taxon>Flavobacteriaceae</taxon>
        <taxon>Gelidibacter</taxon>
    </lineage>
</organism>
<keyword evidence="1" id="KW-1133">Transmembrane helix</keyword>
<evidence type="ECO:0000313" key="2">
    <source>
        <dbReference type="EMBL" id="TXE10699.1"/>
    </source>
</evidence>